<reference evidence="3 4" key="1">
    <citation type="submission" date="2018-12" db="EMBL/GenBank/DDBJ databases">
        <title>Complete Genome Sequence of the Corallopyronin A producing Myxobacterium Corallococcus coralloides B035.</title>
        <authorList>
            <person name="Bouhired S.M."/>
            <person name="Rupp O."/>
            <person name="Blom J."/>
            <person name="Schaeberle T.F."/>
            <person name="Kehraus S."/>
            <person name="Schiefer A."/>
            <person name="Pfarr K."/>
            <person name="Goesmann A."/>
            <person name="Hoerauf A."/>
            <person name="Koenig G.M."/>
        </authorList>
    </citation>
    <scope>NUCLEOTIDE SEQUENCE [LARGE SCALE GENOMIC DNA]</scope>
    <source>
        <strain evidence="3 4">B035</strain>
    </source>
</reference>
<dbReference type="RefSeq" id="WP_128798890.1">
    <property type="nucleotide sequence ID" value="NZ_CP034669.1"/>
</dbReference>
<gene>
    <name evidence="3" type="ORF">EJ065_6038</name>
</gene>
<protein>
    <submittedName>
        <fullName evidence="3">Uncharacterized protein</fullName>
    </submittedName>
</protein>
<evidence type="ECO:0000256" key="1">
    <source>
        <dbReference type="SAM" id="Coils"/>
    </source>
</evidence>
<evidence type="ECO:0000313" key="4">
    <source>
        <dbReference type="Proteomes" id="UP000288758"/>
    </source>
</evidence>
<keyword evidence="1" id="KW-0175">Coiled coil</keyword>
<evidence type="ECO:0000256" key="2">
    <source>
        <dbReference type="SAM" id="MobiDB-lite"/>
    </source>
</evidence>
<sequence>MLDILKGVANLLGGPMTAVADLAGDALGLPPVLTNSIKTAAGVMSGNVMMAASGALGVADELKKNPSAKTEYCAPRDAAKAGAGYASSASPGAASQAGGAAGSRSPLDPKLLDYADSLRTLEANFGYLDLLDGKRDGSLSHADLQRISQDKNVSPSLRDAARFLVDNRAFFEQVDTAKKSLLTLKMPGMNDDRIELMGLQQESKRLAAEFAKYGRPERPGRPPPSPSDCAPPPSDCAPPTTGGGSRPGSGAGRPGTGGTGRPGSGTGGTDGGVPGRPGQGGGGTGGTGRPGGSGGSGAVDPDLQEYADALQVLDDNWDTFDTAKGTKDGKVTMADLEAVLDSPAASSTLKRAAQFFTDHPEYWHRLEMAASGGRDGVTSWQDLDSELDSVAKPSSGGGRSTGGSRARDIVDNPNMSIEQKVQALLMGITEDTDEELLDVMNEMASAREERATLGTSDSDKARGAKLDTSMKELELRLQTLMEKRKAMFDLMSNMSSKFNEMAKTAISNLRSA</sequence>
<organism evidence="3 4">
    <name type="scientific">Corallococcus coralloides</name>
    <name type="common">Myxococcus coralloides</name>
    <dbReference type="NCBI Taxonomy" id="184914"/>
    <lineage>
        <taxon>Bacteria</taxon>
        <taxon>Pseudomonadati</taxon>
        <taxon>Myxococcota</taxon>
        <taxon>Myxococcia</taxon>
        <taxon>Myxococcales</taxon>
        <taxon>Cystobacterineae</taxon>
        <taxon>Myxococcaceae</taxon>
        <taxon>Corallococcus</taxon>
    </lineage>
</organism>
<accession>A0A410S043</accession>
<feature type="coiled-coil region" evidence="1">
    <location>
        <begin position="429"/>
        <end position="490"/>
    </location>
</feature>
<name>A0A410S043_CORCK</name>
<dbReference type="Proteomes" id="UP000288758">
    <property type="component" value="Chromosome"/>
</dbReference>
<dbReference type="AlphaFoldDB" id="A0A410S043"/>
<dbReference type="EMBL" id="CP034669">
    <property type="protein sequence ID" value="QAT87567.1"/>
    <property type="molecule type" value="Genomic_DNA"/>
</dbReference>
<feature type="compositionally biased region" description="Gly residues" evidence="2">
    <location>
        <begin position="241"/>
        <end position="297"/>
    </location>
</feature>
<feature type="region of interest" description="Disordered" evidence="2">
    <location>
        <begin position="388"/>
        <end position="410"/>
    </location>
</feature>
<feature type="region of interest" description="Disordered" evidence="2">
    <location>
        <begin position="214"/>
        <end position="301"/>
    </location>
</feature>
<feature type="compositionally biased region" description="Pro residues" evidence="2">
    <location>
        <begin position="221"/>
        <end position="236"/>
    </location>
</feature>
<proteinExistence type="predicted"/>
<evidence type="ECO:0000313" key="3">
    <source>
        <dbReference type="EMBL" id="QAT87567.1"/>
    </source>
</evidence>